<dbReference type="GO" id="GO:1990904">
    <property type="term" value="C:ribonucleoprotein complex"/>
    <property type="evidence" value="ECO:0007669"/>
    <property type="project" value="UniProtKB-KW"/>
</dbReference>
<keyword evidence="2" id="KW-0689">Ribosomal protein</keyword>
<dbReference type="InterPro" id="IPR035987">
    <property type="entry name" value="Ribosomal_uS8_sf"/>
</dbReference>
<dbReference type="InterPro" id="IPR000630">
    <property type="entry name" value="Ribosomal_uS8"/>
</dbReference>
<name>A0A8H2XH70_9AGAM</name>
<sequence length="162" mass="17717">MTCFSSPSDIMPLPFDLCARLQNGFRARHKAIAVPHTTQNLAILTILLQSGFISSITRGTHLSASPQDFNEVSVAQKRIWTELKYSGDRPVLSAAQLVSKPSKRVVMEPSEIMRLCTGRRAKFISPLGLGEIAVVKTGVGSWLEAREALRLGLGGEVVCRVR</sequence>
<dbReference type="GO" id="GO:0006412">
    <property type="term" value="P:translation"/>
    <property type="evidence" value="ECO:0007669"/>
    <property type="project" value="InterPro"/>
</dbReference>
<feature type="non-terminal residue" evidence="4">
    <location>
        <position position="1"/>
    </location>
</feature>
<dbReference type="Gene3D" id="3.30.1370.30">
    <property type="match status" value="1"/>
</dbReference>
<evidence type="ECO:0000313" key="4">
    <source>
        <dbReference type="EMBL" id="CAE6422915.1"/>
    </source>
</evidence>
<comment type="caution">
    <text evidence="4">The sequence shown here is derived from an EMBL/GenBank/DDBJ whole genome shotgun (WGS) entry which is preliminary data.</text>
</comment>
<keyword evidence="3" id="KW-0687">Ribonucleoprotein</keyword>
<evidence type="ECO:0000313" key="5">
    <source>
        <dbReference type="Proteomes" id="UP000663850"/>
    </source>
</evidence>
<dbReference type="Proteomes" id="UP000663850">
    <property type="component" value="Unassembled WGS sequence"/>
</dbReference>
<dbReference type="Gene3D" id="3.30.1490.10">
    <property type="match status" value="1"/>
</dbReference>
<proteinExistence type="inferred from homology"/>
<dbReference type="AlphaFoldDB" id="A0A8H2XH70"/>
<comment type="similarity">
    <text evidence="1">Belongs to the universal ribosomal protein uS8 family.</text>
</comment>
<evidence type="ECO:0000256" key="2">
    <source>
        <dbReference type="ARBA" id="ARBA00022980"/>
    </source>
</evidence>
<gene>
    <name evidence="4" type="ORF">RDB_LOCUS11777</name>
</gene>
<accession>A0A8H2XH70</accession>
<dbReference type="GO" id="GO:0005840">
    <property type="term" value="C:ribosome"/>
    <property type="evidence" value="ECO:0007669"/>
    <property type="project" value="UniProtKB-KW"/>
</dbReference>
<evidence type="ECO:0008006" key="6">
    <source>
        <dbReference type="Google" id="ProtNLM"/>
    </source>
</evidence>
<reference evidence="4" key="1">
    <citation type="submission" date="2021-01" db="EMBL/GenBank/DDBJ databases">
        <authorList>
            <person name="Kaushik A."/>
        </authorList>
    </citation>
    <scope>NUCLEOTIDE SEQUENCE</scope>
    <source>
        <strain evidence="4">Type strain: AG8-Rh-89/</strain>
    </source>
</reference>
<dbReference type="EMBL" id="CAJMWZ010000651">
    <property type="protein sequence ID" value="CAE6422915.1"/>
    <property type="molecule type" value="Genomic_DNA"/>
</dbReference>
<dbReference type="SUPFAM" id="SSF56047">
    <property type="entry name" value="Ribosomal protein S8"/>
    <property type="match status" value="1"/>
</dbReference>
<organism evidence="4 5">
    <name type="scientific">Rhizoctonia solani</name>
    <dbReference type="NCBI Taxonomy" id="456999"/>
    <lineage>
        <taxon>Eukaryota</taxon>
        <taxon>Fungi</taxon>
        <taxon>Dikarya</taxon>
        <taxon>Basidiomycota</taxon>
        <taxon>Agaricomycotina</taxon>
        <taxon>Agaricomycetes</taxon>
        <taxon>Cantharellales</taxon>
        <taxon>Ceratobasidiaceae</taxon>
        <taxon>Rhizoctonia</taxon>
    </lineage>
</organism>
<protein>
    <recommendedName>
        <fullName evidence="6">Ribosomal protein S8</fullName>
    </recommendedName>
</protein>
<dbReference type="Pfam" id="PF00410">
    <property type="entry name" value="Ribosomal_S8"/>
    <property type="match status" value="1"/>
</dbReference>
<evidence type="ECO:0000256" key="1">
    <source>
        <dbReference type="ARBA" id="ARBA00006471"/>
    </source>
</evidence>
<dbReference type="GO" id="GO:0003735">
    <property type="term" value="F:structural constituent of ribosome"/>
    <property type="evidence" value="ECO:0007669"/>
    <property type="project" value="InterPro"/>
</dbReference>
<evidence type="ECO:0000256" key="3">
    <source>
        <dbReference type="ARBA" id="ARBA00023274"/>
    </source>
</evidence>